<dbReference type="PROSITE" id="PS50213">
    <property type="entry name" value="FAS1"/>
    <property type="match status" value="1"/>
</dbReference>
<comment type="caution">
    <text evidence="2">The sequence shown here is derived from an EMBL/GenBank/DDBJ whole genome shotgun (WGS) entry which is preliminary data.</text>
</comment>
<dbReference type="InterPro" id="IPR050904">
    <property type="entry name" value="Adhesion/Biosynth-related"/>
</dbReference>
<reference evidence="2 3" key="1">
    <citation type="submission" date="2019-02" db="EMBL/GenBank/DDBJ databases">
        <title>Draft Genome Sequence of the Prevotella sp. BCRC 81118, Isolated from Human Feces.</title>
        <authorList>
            <person name="Huang C.-H."/>
        </authorList>
    </citation>
    <scope>NUCLEOTIDE SEQUENCE [LARGE SCALE GENOMIC DNA]</scope>
    <source>
        <strain evidence="2 3">BCRC 81118</strain>
    </source>
</reference>
<dbReference type="InterPro" id="IPR000782">
    <property type="entry name" value="FAS1_domain"/>
</dbReference>
<dbReference type="PROSITE" id="PS51257">
    <property type="entry name" value="PROKAR_LIPOPROTEIN"/>
    <property type="match status" value="1"/>
</dbReference>
<protein>
    <recommendedName>
        <fullName evidence="1">FAS1 domain-containing protein</fullName>
    </recommendedName>
</protein>
<dbReference type="SUPFAM" id="SSF82153">
    <property type="entry name" value="FAS1 domain"/>
    <property type="match status" value="3"/>
</dbReference>
<evidence type="ECO:0000313" key="3">
    <source>
        <dbReference type="Proteomes" id="UP000297872"/>
    </source>
</evidence>
<dbReference type="Gene3D" id="2.30.180.10">
    <property type="entry name" value="FAS1 domain"/>
    <property type="match status" value="1"/>
</dbReference>
<accession>A0A4Y8VRH4</accession>
<evidence type="ECO:0000313" key="2">
    <source>
        <dbReference type="EMBL" id="TFH82923.1"/>
    </source>
</evidence>
<gene>
    <name evidence="2" type="ORF">EXN75_05100</name>
</gene>
<keyword evidence="3" id="KW-1185">Reference proteome</keyword>
<organism evidence="2 3">
    <name type="scientific">Segatella hominis</name>
    <dbReference type="NCBI Taxonomy" id="2518605"/>
    <lineage>
        <taxon>Bacteria</taxon>
        <taxon>Pseudomonadati</taxon>
        <taxon>Bacteroidota</taxon>
        <taxon>Bacteroidia</taxon>
        <taxon>Bacteroidales</taxon>
        <taxon>Prevotellaceae</taxon>
        <taxon>Segatella</taxon>
    </lineage>
</organism>
<dbReference type="AlphaFoldDB" id="A0A4Y8VRH4"/>
<dbReference type="Proteomes" id="UP000297872">
    <property type="component" value="Unassembled WGS sequence"/>
</dbReference>
<sequence>MSNRFINQSRHAMLGICATLAISGFYACTDSYDLDDKGNIPTNLGKSIYEELENPSEASSLHGTFKTYLRLIDDLGYKEVMSKTGSKTVFAANDSAFNEFFKNNKWNAKSYEDLTESMKKQLFYTSILDNAILTEMLSNVESSNSSVTRGIAMKHQTSANATDTIHHVWASELPVNNSYWTPYIKGGIDVVMDNTRPMMVHFTQEQMLNNGINSEDFAAITGRPYESGGTFIFKNKIIAKDVTCQNGYVNQTDGVIVPPGNMAQIIREGKDTKWFSRMLDRFCAPYYDAQTTLNYNDNALLNGKPMIDSIFQWRYFSERSQGAVALQRDPKQVALAQDMLLNFDPGWNQYYSTYGTMLADMGAMFVPDDEAVEDYFLNPSNGGYNILGLYAKKPLTKENFGENLDSIPANIIRSFVNNMMNASFVQSVPSKFGTIMDEASDPIGLTLKDVIKKENAYDVRIANNGAIYMLNRVIPPISYNIVSTPALLRKARDLGVINWAIQDKDMLKVNYYAYLRASAANYAMFLPSNRAFDMYYVDPVSLGKNYKDGPRVLHFYYKDVHKDKNISVSAFKYNPATGSISSDSTIVQLGAVTDRLIDILNYHTVSLSQSVSKDNIGVTNKYYKTKHGGEIAIHGGHVGGNVVSGGQINGIAGSTYSYPVSEIKEATSYSNGKAFVIDHLIQAPQTSVYGCLNDNSQFSKFLDLCTPANLSNLLTSIGMDKDEQKQFTVFSDVFASNTTENKKYDCLDQNVNFYNTYNYTLYAPDNKAMDLAFHNGLPTWEQVKEVMDNASANDENAKAKALKMAEAIRNFIRYHFQDFALYADNTIDYGDAQEVGNGNRSYMTSCTIGSAYKRLKVKGGSGKLYVTDEGGDDDDPVIINANGDKLVNFMARDYIFKSGAIETSSFTAIHEISKPLYFSRSKRYDDGFASNTPEANQARLKNLKNLYYAQKHGIKFYK</sequence>
<dbReference type="InterPro" id="IPR036378">
    <property type="entry name" value="FAS1_dom_sf"/>
</dbReference>
<dbReference type="GeneID" id="302994672"/>
<proteinExistence type="predicted"/>
<dbReference type="EMBL" id="SGVY01000009">
    <property type="protein sequence ID" value="TFH82923.1"/>
    <property type="molecule type" value="Genomic_DNA"/>
</dbReference>
<dbReference type="PANTHER" id="PTHR10900:SF77">
    <property type="entry name" value="FI19380P1"/>
    <property type="match status" value="1"/>
</dbReference>
<dbReference type="RefSeq" id="WP_134842996.1">
    <property type="nucleotide sequence ID" value="NZ_SGVY01000009.1"/>
</dbReference>
<dbReference type="OrthoDB" id="1059645at2"/>
<feature type="domain" description="FAS1" evidence="1">
    <location>
        <begin position="481"/>
        <end position="681"/>
    </location>
</feature>
<dbReference type="PANTHER" id="PTHR10900">
    <property type="entry name" value="PERIOSTIN-RELATED"/>
    <property type="match status" value="1"/>
</dbReference>
<name>A0A4Y8VRH4_9BACT</name>
<evidence type="ECO:0000259" key="1">
    <source>
        <dbReference type="PROSITE" id="PS50213"/>
    </source>
</evidence>